<dbReference type="EMBL" id="AFCE01000145">
    <property type="protein sequence ID" value="EGL82556.1"/>
    <property type="molecule type" value="Genomic_DNA"/>
</dbReference>
<feature type="transmembrane region" description="Helical" evidence="1">
    <location>
        <begin position="120"/>
        <end position="141"/>
    </location>
</feature>
<dbReference type="eggNOG" id="COG2391">
    <property type="taxonomic scope" value="Bacteria"/>
</dbReference>
<dbReference type="AlphaFoldDB" id="F5L7W8"/>
<sequence>MQPATSPQQGQTQVRLEAPALPSSQTTLVALGLAGALVLTYMTYQIADLQMAVLLWIGLLLGFTLFHARFGFTSAFRRFMAVGNGEALRAHMLMLAAASTLFALIFSMGAGLFGTEPTGFVSPIGVSVLVGAFLFGIGMQLGSG</sequence>
<name>F5L7W8_CALTT</name>
<gene>
    <name evidence="2" type="ORF">CathTA2_1918</name>
</gene>
<evidence type="ECO:0000256" key="1">
    <source>
        <dbReference type="SAM" id="Phobius"/>
    </source>
</evidence>
<dbReference type="Proteomes" id="UP000010716">
    <property type="component" value="Unassembled WGS sequence"/>
</dbReference>
<feature type="transmembrane region" description="Helical" evidence="1">
    <location>
        <begin position="28"/>
        <end position="47"/>
    </location>
</feature>
<evidence type="ECO:0000313" key="2">
    <source>
        <dbReference type="EMBL" id="EGL82556.1"/>
    </source>
</evidence>
<organism evidence="2 3">
    <name type="scientific">Caldalkalibacillus thermarum (strain TA2.A1)</name>
    <dbReference type="NCBI Taxonomy" id="986075"/>
    <lineage>
        <taxon>Bacteria</taxon>
        <taxon>Bacillati</taxon>
        <taxon>Bacillota</taxon>
        <taxon>Bacilli</taxon>
        <taxon>Bacillales</taxon>
        <taxon>Bacillaceae</taxon>
        <taxon>Caldalkalibacillus</taxon>
    </lineage>
</organism>
<accession>F5L7W8</accession>
<keyword evidence="1" id="KW-1133">Transmembrane helix</keyword>
<keyword evidence="1" id="KW-0472">Membrane</keyword>
<proteinExistence type="predicted"/>
<reference evidence="2 3" key="1">
    <citation type="journal article" date="2011" name="J. Bacteriol.">
        <title>Draft genome sequence of the thermoalkaliphilic Caldalkalibacillus thermarum strain TA2.A1.</title>
        <authorList>
            <person name="Kalamorz F."/>
            <person name="Keis S."/>
            <person name="McMillan D.G."/>
            <person name="Olsson K."/>
            <person name="Stanton J.A."/>
            <person name="Stockwell P."/>
            <person name="Black M.A."/>
            <person name="Klingeman D.M."/>
            <person name="Land M.L."/>
            <person name="Han C.S."/>
            <person name="Martin S.L."/>
            <person name="Becher S.A."/>
            <person name="Peddie C.J."/>
            <person name="Morgan H.W."/>
            <person name="Matthies D."/>
            <person name="Preiss L."/>
            <person name="Meier T."/>
            <person name="Brown S.D."/>
            <person name="Cook G.M."/>
        </authorList>
    </citation>
    <scope>NUCLEOTIDE SEQUENCE [LARGE SCALE GENOMIC DNA]</scope>
    <source>
        <strain evidence="2 3">TA2.A1</strain>
    </source>
</reference>
<dbReference type="Pfam" id="PF04143">
    <property type="entry name" value="Sulf_transp"/>
    <property type="match status" value="1"/>
</dbReference>
<feature type="transmembrane region" description="Helical" evidence="1">
    <location>
        <begin position="93"/>
        <end position="114"/>
    </location>
</feature>
<feature type="transmembrane region" description="Helical" evidence="1">
    <location>
        <begin position="53"/>
        <end position="72"/>
    </location>
</feature>
<dbReference type="InterPro" id="IPR007272">
    <property type="entry name" value="Sulf_transp_TsuA/YedE"/>
</dbReference>
<protein>
    <submittedName>
        <fullName evidence="2">Membrane protein</fullName>
    </submittedName>
</protein>
<evidence type="ECO:0000313" key="3">
    <source>
        <dbReference type="Proteomes" id="UP000010716"/>
    </source>
</evidence>
<comment type="caution">
    <text evidence="2">The sequence shown here is derived from an EMBL/GenBank/DDBJ whole genome shotgun (WGS) entry which is preliminary data.</text>
</comment>
<keyword evidence="1" id="KW-0812">Transmembrane</keyword>